<feature type="compositionally biased region" description="Polar residues" evidence="1">
    <location>
        <begin position="20"/>
        <end position="33"/>
    </location>
</feature>
<feature type="region of interest" description="Disordered" evidence="1">
    <location>
        <begin position="306"/>
        <end position="398"/>
    </location>
</feature>
<dbReference type="Proteomes" id="UP000821853">
    <property type="component" value="Chromosome 5"/>
</dbReference>
<dbReference type="OMA" id="CSAHEHI"/>
<proteinExistence type="predicted"/>
<sequence>MKKKKKLDPDRPPKRGRTEVSASQSPNSNGSLTEMTFPKFLVMQSDDPQKPLRKVSPFAVARELRNLLRPSYSVKKLPTGDLLVEVQAKFQSDDLLSMRELATHKVHVTAHRTLNTRLGVVSDEDLIDVSVDEILEGFKEEQTNVIAVRRIKIRRKDEEIATKHLVLTFNSTTLPDNVQLGYLNLRVRPYVPNPRRCFRCQRYGHTPQSCRGKPTCALCASTEDGNDACDVEVKCVNCSGEHPAYSRKCPRFRQEKELLAIKVKENVSFQEAKRRLAFTQKGSFAEVAREGAGLPQFPALAQSFQGNCIEPQPPKRVKPAAKLPATKETRVASKPPKDCAGPTPATPSTSSPRVTVLRGRRSERKAPSGSGTAAGAAPGWQRPGDPPPTLGRSQRGGENHLVPLMVFMEVKAVQEK</sequence>
<protein>
    <submittedName>
        <fullName evidence="2">Uncharacterized protein</fullName>
    </submittedName>
</protein>
<feature type="region of interest" description="Disordered" evidence="1">
    <location>
        <begin position="1"/>
        <end position="33"/>
    </location>
</feature>
<comment type="caution">
    <text evidence="2">The sequence shown here is derived from an EMBL/GenBank/DDBJ whole genome shotgun (WGS) entry which is preliminary data.</text>
</comment>
<name>A0A9J6GJC7_HAELO</name>
<feature type="compositionally biased region" description="Basic and acidic residues" evidence="1">
    <location>
        <begin position="7"/>
        <end position="18"/>
    </location>
</feature>
<accession>A0A9J6GJC7</accession>
<dbReference type="VEuPathDB" id="VectorBase:HLOH_046695"/>
<gene>
    <name evidence="2" type="ORF">HPB48_012900</name>
</gene>
<evidence type="ECO:0000256" key="1">
    <source>
        <dbReference type="SAM" id="MobiDB-lite"/>
    </source>
</evidence>
<evidence type="ECO:0000313" key="3">
    <source>
        <dbReference type="Proteomes" id="UP000821853"/>
    </source>
</evidence>
<organism evidence="2 3">
    <name type="scientific">Haemaphysalis longicornis</name>
    <name type="common">Bush tick</name>
    <dbReference type="NCBI Taxonomy" id="44386"/>
    <lineage>
        <taxon>Eukaryota</taxon>
        <taxon>Metazoa</taxon>
        <taxon>Ecdysozoa</taxon>
        <taxon>Arthropoda</taxon>
        <taxon>Chelicerata</taxon>
        <taxon>Arachnida</taxon>
        <taxon>Acari</taxon>
        <taxon>Parasitiformes</taxon>
        <taxon>Ixodida</taxon>
        <taxon>Ixodoidea</taxon>
        <taxon>Ixodidae</taxon>
        <taxon>Haemaphysalinae</taxon>
        <taxon>Haemaphysalis</taxon>
    </lineage>
</organism>
<keyword evidence="3" id="KW-1185">Reference proteome</keyword>
<feature type="compositionally biased region" description="Low complexity" evidence="1">
    <location>
        <begin position="342"/>
        <end position="352"/>
    </location>
</feature>
<dbReference type="AlphaFoldDB" id="A0A9J6GJC7"/>
<evidence type="ECO:0000313" key="2">
    <source>
        <dbReference type="EMBL" id="KAH9374743.1"/>
    </source>
</evidence>
<feature type="compositionally biased region" description="Basic and acidic residues" evidence="1">
    <location>
        <begin position="325"/>
        <end position="337"/>
    </location>
</feature>
<reference evidence="2 3" key="1">
    <citation type="journal article" date="2020" name="Cell">
        <title>Large-Scale Comparative Analyses of Tick Genomes Elucidate Their Genetic Diversity and Vector Capacities.</title>
        <authorList>
            <consortium name="Tick Genome and Microbiome Consortium (TIGMIC)"/>
            <person name="Jia N."/>
            <person name="Wang J."/>
            <person name="Shi W."/>
            <person name="Du L."/>
            <person name="Sun Y."/>
            <person name="Zhan W."/>
            <person name="Jiang J.F."/>
            <person name="Wang Q."/>
            <person name="Zhang B."/>
            <person name="Ji P."/>
            <person name="Bell-Sakyi L."/>
            <person name="Cui X.M."/>
            <person name="Yuan T.T."/>
            <person name="Jiang B.G."/>
            <person name="Yang W.F."/>
            <person name="Lam T.T."/>
            <person name="Chang Q.C."/>
            <person name="Ding S.J."/>
            <person name="Wang X.J."/>
            <person name="Zhu J.G."/>
            <person name="Ruan X.D."/>
            <person name="Zhao L."/>
            <person name="Wei J.T."/>
            <person name="Ye R.Z."/>
            <person name="Que T.C."/>
            <person name="Du C.H."/>
            <person name="Zhou Y.H."/>
            <person name="Cheng J.X."/>
            <person name="Dai P.F."/>
            <person name="Guo W.B."/>
            <person name="Han X.H."/>
            <person name="Huang E.J."/>
            <person name="Li L.F."/>
            <person name="Wei W."/>
            <person name="Gao Y.C."/>
            <person name="Liu J.Z."/>
            <person name="Shao H.Z."/>
            <person name="Wang X."/>
            <person name="Wang C.C."/>
            <person name="Yang T.C."/>
            <person name="Huo Q.B."/>
            <person name="Li W."/>
            <person name="Chen H.Y."/>
            <person name="Chen S.E."/>
            <person name="Zhou L.G."/>
            <person name="Ni X.B."/>
            <person name="Tian J.H."/>
            <person name="Sheng Y."/>
            <person name="Liu T."/>
            <person name="Pan Y.S."/>
            <person name="Xia L.Y."/>
            <person name="Li J."/>
            <person name="Zhao F."/>
            <person name="Cao W.C."/>
        </authorList>
    </citation>
    <scope>NUCLEOTIDE SEQUENCE [LARGE SCALE GENOMIC DNA]</scope>
    <source>
        <strain evidence="2">HaeL-2018</strain>
    </source>
</reference>
<dbReference type="EMBL" id="JABSTR010000007">
    <property type="protein sequence ID" value="KAH9374743.1"/>
    <property type="molecule type" value="Genomic_DNA"/>
</dbReference>
<dbReference type="OrthoDB" id="6505744at2759"/>
<feature type="compositionally biased region" description="Low complexity" evidence="1">
    <location>
        <begin position="367"/>
        <end position="379"/>
    </location>
</feature>